<name>A0AAD9URH3_ACRCE</name>
<accession>A0AAD9URH3</accession>
<feature type="region of interest" description="Disordered" evidence="1">
    <location>
        <begin position="92"/>
        <end position="124"/>
    </location>
</feature>
<dbReference type="AlphaFoldDB" id="A0AAD9URH3"/>
<protein>
    <submittedName>
        <fullName evidence="2">Uncharacterized protein</fullName>
    </submittedName>
</protein>
<proteinExistence type="predicted"/>
<dbReference type="EMBL" id="JARQWQ010000200">
    <property type="protein sequence ID" value="KAK2547231.1"/>
    <property type="molecule type" value="Genomic_DNA"/>
</dbReference>
<reference evidence="2" key="2">
    <citation type="journal article" date="2023" name="Science">
        <title>Genomic signatures of disease resistance in endangered staghorn corals.</title>
        <authorList>
            <person name="Vollmer S.V."/>
            <person name="Selwyn J.D."/>
            <person name="Despard B.A."/>
            <person name="Roesel C.L."/>
        </authorList>
    </citation>
    <scope>NUCLEOTIDE SEQUENCE</scope>
    <source>
        <strain evidence="2">K2</strain>
    </source>
</reference>
<dbReference type="Proteomes" id="UP001249851">
    <property type="component" value="Unassembled WGS sequence"/>
</dbReference>
<organism evidence="2 3">
    <name type="scientific">Acropora cervicornis</name>
    <name type="common">Staghorn coral</name>
    <dbReference type="NCBI Taxonomy" id="6130"/>
    <lineage>
        <taxon>Eukaryota</taxon>
        <taxon>Metazoa</taxon>
        <taxon>Cnidaria</taxon>
        <taxon>Anthozoa</taxon>
        <taxon>Hexacorallia</taxon>
        <taxon>Scleractinia</taxon>
        <taxon>Astrocoeniina</taxon>
        <taxon>Acroporidae</taxon>
        <taxon>Acropora</taxon>
    </lineage>
</organism>
<feature type="region of interest" description="Disordered" evidence="1">
    <location>
        <begin position="204"/>
        <end position="223"/>
    </location>
</feature>
<gene>
    <name evidence="2" type="ORF">P5673_032917</name>
</gene>
<sequence>MGRLRKEPKIHWTEKMNNLVLQCREKALKLLNSEDPPRYENGRKIGYMRLLKDFWEELGMEHLELTSQNLRDQAAALDKSIWSVAGNIASHVGRGRRSAGGREGNEAEEEGNLERDNSQQCNEQQRIGANLHTENSENQTMPHEERSLITYIEKQKFRLRKLKAAFGRKKRQEEVKSLNDQFRTEPGWVYARINQIVAEDPDNAHPKYKAASPAVEQSGGGKNMFEDIGEAEGFWRSLWEEQGSGDENAEWLKEIEEAIRQ</sequence>
<evidence type="ECO:0000313" key="3">
    <source>
        <dbReference type="Proteomes" id="UP001249851"/>
    </source>
</evidence>
<feature type="non-terminal residue" evidence="2">
    <location>
        <position position="1"/>
    </location>
</feature>
<evidence type="ECO:0000256" key="1">
    <source>
        <dbReference type="SAM" id="MobiDB-lite"/>
    </source>
</evidence>
<reference evidence="2" key="1">
    <citation type="journal article" date="2023" name="G3 (Bethesda)">
        <title>Whole genome assembly and annotation of the endangered Caribbean coral Acropora cervicornis.</title>
        <authorList>
            <person name="Selwyn J.D."/>
            <person name="Vollmer S.V."/>
        </authorList>
    </citation>
    <scope>NUCLEOTIDE SEQUENCE</scope>
    <source>
        <strain evidence="2">K2</strain>
    </source>
</reference>
<keyword evidence="3" id="KW-1185">Reference proteome</keyword>
<comment type="caution">
    <text evidence="2">The sequence shown here is derived from an EMBL/GenBank/DDBJ whole genome shotgun (WGS) entry which is preliminary data.</text>
</comment>
<evidence type="ECO:0000313" key="2">
    <source>
        <dbReference type="EMBL" id="KAK2547231.1"/>
    </source>
</evidence>